<feature type="compositionally biased region" description="Polar residues" evidence="1">
    <location>
        <begin position="375"/>
        <end position="392"/>
    </location>
</feature>
<feature type="region of interest" description="Disordered" evidence="1">
    <location>
        <begin position="367"/>
        <end position="472"/>
    </location>
</feature>
<feature type="region of interest" description="Disordered" evidence="1">
    <location>
        <begin position="508"/>
        <end position="594"/>
    </location>
</feature>
<evidence type="ECO:0000313" key="3">
    <source>
        <dbReference type="Proteomes" id="UP001176940"/>
    </source>
</evidence>
<evidence type="ECO:0000313" key="2">
    <source>
        <dbReference type="EMBL" id="CAJ0929110.1"/>
    </source>
</evidence>
<feature type="non-terminal residue" evidence="2">
    <location>
        <position position="1"/>
    </location>
</feature>
<accession>A0ABN9L3X6</accession>
<keyword evidence="3" id="KW-1185">Reference proteome</keyword>
<dbReference type="Proteomes" id="UP001176940">
    <property type="component" value="Unassembled WGS sequence"/>
</dbReference>
<dbReference type="EMBL" id="CAUEEQ010005558">
    <property type="protein sequence ID" value="CAJ0929110.1"/>
    <property type="molecule type" value="Genomic_DNA"/>
</dbReference>
<gene>
    <name evidence="2" type="ORF">RIMI_LOCUS3655354</name>
</gene>
<feature type="compositionally biased region" description="Polar residues" evidence="1">
    <location>
        <begin position="508"/>
        <end position="521"/>
    </location>
</feature>
<proteinExistence type="predicted"/>
<sequence>FDKDQAFGELEKNSDKLIVGASSSENSQPAHLHELLCSLQKQLLAYCHTNNISENSSSVALLHKHLQLLLPHATDIYSRSATLLRESPCNGSVGEKLRDVVYVSAAGSMLCQLINALLLLPVWVARPLLSYLLDLLPPLDCLNRLLPAAVLLEDQELQWPLHGGPEQVDPAGVLLPAPAQCWVWLVDLERTVTLLIGRCLGGMLQGSPTSQEEQDAAYWLKTPLFGNGIEMDVPQLDKCMSALLEVALSANEEPKTFDYKLRPDVSILVDLAVGSTKEPARSLWMSMQDYAISKDWDSAAVSNESLLDTVSRFVLAALLKHTGLLSQASGESRYQPGKSLAEVFRCVYKVRSRLLACKNMELIQTRSSSRERWVSENQESADLGSQENSFTRTIDEEAELEEQAEREREEGHPEQEEEEEDRDHEHLTAGTREVARSRERDRMSLGSNGTTGPGAREEEPQPQLVQGRRDSGHLAEGQDLYTAACNSVIHRCTLLLLGISPVIDQLDSPTEDGQQQVSSVATHEATAAMTRSESLTAERRSVQLHPNYRLIKSRSESDLSQPESDEEGYVLSGRQNTDSDLASHRKRVSPSEYPANDSWARLKHNRDWMCGLSCGFETDAEHSKALGVHTLIDNVLSFVSGDVGSSPGFKEPEEGMSSSPQACVIAMEQQQLRAELRLEALHQILVLLSGMEEKGNAQTLGSRQSLATFQSSSLLTSVRLQFLAGCFGLGTVGHSGTKGESVHLHHYQVKETWRCFLRVTLYINSGK</sequence>
<organism evidence="2 3">
    <name type="scientific">Ranitomeya imitator</name>
    <name type="common">mimic poison frog</name>
    <dbReference type="NCBI Taxonomy" id="111125"/>
    <lineage>
        <taxon>Eukaryota</taxon>
        <taxon>Metazoa</taxon>
        <taxon>Chordata</taxon>
        <taxon>Craniata</taxon>
        <taxon>Vertebrata</taxon>
        <taxon>Euteleostomi</taxon>
        <taxon>Amphibia</taxon>
        <taxon>Batrachia</taxon>
        <taxon>Anura</taxon>
        <taxon>Neobatrachia</taxon>
        <taxon>Hyloidea</taxon>
        <taxon>Dendrobatidae</taxon>
        <taxon>Dendrobatinae</taxon>
        <taxon>Ranitomeya</taxon>
    </lineage>
</organism>
<reference evidence="2" key="1">
    <citation type="submission" date="2023-07" db="EMBL/GenBank/DDBJ databases">
        <authorList>
            <person name="Stuckert A."/>
        </authorList>
    </citation>
    <scope>NUCLEOTIDE SEQUENCE</scope>
</reference>
<protein>
    <recommendedName>
        <fullName evidence="4">HECT and RLD domain containing E3 ubiquitin protein ligase family member 1</fullName>
    </recommendedName>
</protein>
<feature type="compositionally biased region" description="Basic and acidic residues" evidence="1">
    <location>
        <begin position="423"/>
        <end position="443"/>
    </location>
</feature>
<feature type="compositionally biased region" description="Basic and acidic residues" evidence="1">
    <location>
        <begin position="403"/>
        <end position="414"/>
    </location>
</feature>
<comment type="caution">
    <text evidence="2">The sequence shown here is derived from an EMBL/GenBank/DDBJ whole genome shotgun (WGS) entry which is preliminary data.</text>
</comment>
<name>A0ABN9L3X6_9NEOB</name>
<evidence type="ECO:0008006" key="4">
    <source>
        <dbReference type="Google" id="ProtNLM"/>
    </source>
</evidence>
<evidence type="ECO:0000256" key="1">
    <source>
        <dbReference type="SAM" id="MobiDB-lite"/>
    </source>
</evidence>